<feature type="domain" description="PAC" evidence="15">
    <location>
        <begin position="87"/>
        <end position="141"/>
    </location>
</feature>
<evidence type="ECO:0000256" key="6">
    <source>
        <dbReference type="ARBA" id="ARBA00022606"/>
    </source>
</evidence>
<dbReference type="GO" id="GO:0004674">
    <property type="term" value="F:protein serine/threonine kinase activity"/>
    <property type="evidence" value="ECO:0007669"/>
    <property type="project" value="UniProtKB-KW"/>
</dbReference>
<keyword evidence="5" id="KW-0600">Photoreceptor protein</keyword>
<dbReference type="Gene3D" id="3.30.450.20">
    <property type="entry name" value="PAS domain"/>
    <property type="match status" value="2"/>
</dbReference>
<evidence type="ECO:0000259" key="15">
    <source>
        <dbReference type="PROSITE" id="PS50113"/>
    </source>
</evidence>
<dbReference type="Pfam" id="PF00069">
    <property type="entry name" value="Pkinase"/>
    <property type="match status" value="1"/>
</dbReference>
<feature type="domain" description="PAC" evidence="15">
    <location>
        <begin position="266"/>
        <end position="320"/>
    </location>
</feature>
<feature type="domain" description="PAS" evidence="14">
    <location>
        <begin position="192"/>
        <end position="265"/>
    </location>
</feature>
<evidence type="ECO:0000256" key="9">
    <source>
        <dbReference type="ARBA" id="ARBA00022777"/>
    </source>
</evidence>
<dbReference type="SMART" id="SM00220">
    <property type="entry name" value="S_TKc"/>
    <property type="match status" value="1"/>
</dbReference>
<feature type="domain" description="PAS" evidence="14">
    <location>
        <begin position="13"/>
        <end position="62"/>
    </location>
</feature>
<protein>
    <recommendedName>
        <fullName evidence="3">non-specific serine/threonine protein kinase</fullName>
        <ecNumber evidence="3">2.7.11.1</ecNumber>
    </recommendedName>
</protein>
<evidence type="ECO:0000313" key="18">
    <source>
        <dbReference type="EMBL" id="AML76862.1"/>
    </source>
</evidence>
<keyword evidence="10" id="KW-0067">ATP-binding</keyword>
<feature type="domain" description="Protein kinase" evidence="13">
    <location>
        <begin position="391"/>
        <end position="679"/>
    </location>
</feature>
<dbReference type="EC" id="2.7.11.1" evidence="3"/>
<comment type="cofactor">
    <cofactor evidence="1">
        <name>FMN</name>
        <dbReference type="ChEBI" id="CHEBI:58210"/>
    </cofactor>
</comment>
<dbReference type="InterPro" id="IPR011009">
    <property type="entry name" value="Kinase-like_dom_sf"/>
</dbReference>
<keyword evidence="5" id="KW-0675">Receptor</keyword>
<keyword evidence="9" id="KW-0418">Kinase</keyword>
<dbReference type="Gene3D" id="3.30.200.20">
    <property type="entry name" value="Phosphorylase Kinase, domain 1"/>
    <property type="match status" value="1"/>
</dbReference>
<evidence type="ECO:0000256" key="2">
    <source>
        <dbReference type="ARBA" id="ARBA00009903"/>
    </source>
</evidence>
<evidence type="ECO:0000256" key="11">
    <source>
        <dbReference type="ARBA" id="ARBA00047899"/>
    </source>
</evidence>
<dbReference type="GO" id="GO:0005524">
    <property type="term" value="F:ATP binding"/>
    <property type="evidence" value="ECO:0007669"/>
    <property type="project" value="UniProtKB-KW"/>
</dbReference>
<dbReference type="Gene3D" id="1.10.510.10">
    <property type="entry name" value="Transferase(Phosphotransferase) domain 1"/>
    <property type="match status" value="1"/>
</dbReference>
<evidence type="ECO:0000256" key="1">
    <source>
        <dbReference type="ARBA" id="ARBA00001917"/>
    </source>
</evidence>
<reference evidence="18" key="1">
    <citation type="journal article" date="2016" name="Proc. Natl. Acad. Sci. U.S.A.">
        <title>Functional and topological diversity of LOV domain photoreceptors.</title>
        <authorList>
            <person name="Glantz S.T."/>
            <person name="Carpenter E.J."/>
            <person name="Melkonian M."/>
            <person name="Gardner K.H."/>
            <person name="Boyden E.S."/>
            <person name="Wong G.K."/>
            <person name="Chow B.Y."/>
        </authorList>
    </citation>
    <scope>NUCLEOTIDE SEQUENCE</scope>
    <source>
        <strain evidence="17">DXNY_2043017</strain>
        <strain evidence="18">EATP_2043781</strain>
    </source>
</reference>
<proteinExistence type="evidence at transcript level"/>
<organism evidence="18">
    <name type="scientific">Microthamnion kuetzingianum</name>
    <dbReference type="NCBI Taxonomy" id="34148"/>
    <lineage>
        <taxon>Eukaryota</taxon>
        <taxon>Viridiplantae</taxon>
        <taxon>Chlorophyta</taxon>
        <taxon>core chlorophytes</taxon>
        <taxon>Trebouxiophyceae</taxon>
        <taxon>Microthamniales</taxon>
        <taxon>Microthamniaceae</taxon>
        <taxon>Microthamnion</taxon>
    </lineage>
</organism>
<dbReference type="InterPro" id="IPR000700">
    <property type="entry name" value="PAS-assoc_C"/>
</dbReference>
<keyword evidence="7" id="KW-0808">Transferase</keyword>
<evidence type="ECO:0000256" key="5">
    <source>
        <dbReference type="ARBA" id="ARBA00022543"/>
    </source>
</evidence>
<sequence length="714" mass="78342">MASAKAHEKIPAPAGQLTKVLAGLRHTFVVADATLPDCPLVYASEGFLQMTGYTADEVLGHNCRFLQGEGTDPKEVAVLKDSVVNGTPSSVRLLNYRKDGTPFWNLLTMTPIKTEDGIVSKFIGVQVDVTSKTEGKAYADASGVPLLVQYDKRVQDTLRKDIVSEVNSGVREAELAERLGKKMTAPKAFPRVALDLATTIERIQQSFVICDPNLPDCPIVFASDGFTELSEYGREEILGRNCRFLQGPETDPAAVAEIRSSIQNRTETTVRLLNYKKSGKPFWNMLTLAPMADADGTSRFLIGVQVDVSAVEAADTPVDVVPEQKAALPATTAAAVIGQALHVVGQGWGTDPWQGLKSGMGRNKPHKSADPGMVMLRNIVERSQKLSLSQFRRIKQLGSGDVGLVDLVELQGVQDARYAMKTLEKAEMLERHKVARVLTESLILNQVDHPFLATLYGTISTDTHLHFIMEFCEGGELFGLLASQPNKRLKESHVRFYAAEVLLALQYLHLQGYIYRDLKPENILLQSTGHLVLTDFDLSYSQGATDPKMIVTPKAPGNKRASLENYTLVASPEAHANSFVGTEEYLAPEVITGRGHGSAVDWWSFGILIYELAYGFTPFRGAQRDVTFENVLRKPLIFPPNPALSANCQDLMAQLLIRDPERRLGSIAGAEDIKAHPFFKGINWALIRNSTPPFVPRRSKVPAPSAQANAFNSF</sequence>
<evidence type="ECO:0000313" key="17">
    <source>
        <dbReference type="EMBL" id="AML76843.1"/>
    </source>
</evidence>
<dbReference type="SUPFAM" id="SSF56112">
    <property type="entry name" value="Protein kinase-like (PK-like)"/>
    <property type="match status" value="1"/>
</dbReference>
<dbReference type="InterPro" id="IPR001610">
    <property type="entry name" value="PAC"/>
</dbReference>
<evidence type="ECO:0000259" key="13">
    <source>
        <dbReference type="PROSITE" id="PS50011"/>
    </source>
</evidence>
<feature type="domain" description="AGC-kinase C-terminal" evidence="16">
    <location>
        <begin position="680"/>
        <end position="714"/>
    </location>
</feature>
<dbReference type="PROSITE" id="PS50011">
    <property type="entry name" value="PROTEIN_KINASE_DOM"/>
    <property type="match status" value="1"/>
</dbReference>
<dbReference type="FunFam" id="1.10.510.10:FF:000121">
    <property type="entry name" value="Serine/threonine-protein kinase nrc-2"/>
    <property type="match status" value="1"/>
</dbReference>
<comment type="catalytic activity">
    <reaction evidence="11">
        <text>L-threonyl-[protein] + ATP = O-phospho-L-threonyl-[protein] + ADP + H(+)</text>
        <dbReference type="Rhea" id="RHEA:46608"/>
        <dbReference type="Rhea" id="RHEA-COMP:11060"/>
        <dbReference type="Rhea" id="RHEA-COMP:11605"/>
        <dbReference type="ChEBI" id="CHEBI:15378"/>
        <dbReference type="ChEBI" id="CHEBI:30013"/>
        <dbReference type="ChEBI" id="CHEBI:30616"/>
        <dbReference type="ChEBI" id="CHEBI:61977"/>
        <dbReference type="ChEBI" id="CHEBI:456216"/>
        <dbReference type="EC" id="2.7.11.1"/>
    </reaction>
</comment>
<dbReference type="SMART" id="SM00086">
    <property type="entry name" value="PAC"/>
    <property type="match status" value="2"/>
</dbReference>
<dbReference type="PROSITE" id="PS50112">
    <property type="entry name" value="PAS"/>
    <property type="match status" value="2"/>
</dbReference>
<dbReference type="SUPFAM" id="SSF55785">
    <property type="entry name" value="PYP-like sensor domain (PAS domain)"/>
    <property type="match status" value="2"/>
</dbReference>
<dbReference type="InterPro" id="IPR000961">
    <property type="entry name" value="AGC-kinase_C"/>
</dbReference>
<name>A0A126WW73_9CHLO</name>
<evidence type="ECO:0000256" key="7">
    <source>
        <dbReference type="ARBA" id="ARBA00022679"/>
    </source>
</evidence>
<evidence type="ECO:0000259" key="14">
    <source>
        <dbReference type="PROSITE" id="PS50112"/>
    </source>
</evidence>
<dbReference type="EMBL" id="KU698754">
    <property type="protein sequence ID" value="AML76843.1"/>
    <property type="molecule type" value="mRNA"/>
</dbReference>
<accession>A0A126WW73</accession>
<dbReference type="InterPro" id="IPR000014">
    <property type="entry name" value="PAS"/>
</dbReference>
<keyword evidence="5" id="KW-0157">Chromophore</keyword>
<dbReference type="SMART" id="SM00091">
    <property type="entry name" value="PAS"/>
    <property type="match status" value="2"/>
</dbReference>
<dbReference type="Pfam" id="PF13426">
    <property type="entry name" value="PAS_9"/>
    <property type="match status" value="2"/>
</dbReference>
<dbReference type="InterPro" id="IPR035965">
    <property type="entry name" value="PAS-like_dom_sf"/>
</dbReference>
<keyword evidence="8" id="KW-0547">Nucleotide-binding</keyword>
<comment type="catalytic activity">
    <reaction evidence="12">
        <text>L-seryl-[protein] + ATP = O-phospho-L-seryl-[protein] + ADP + H(+)</text>
        <dbReference type="Rhea" id="RHEA:17989"/>
        <dbReference type="Rhea" id="RHEA-COMP:9863"/>
        <dbReference type="Rhea" id="RHEA-COMP:11604"/>
        <dbReference type="ChEBI" id="CHEBI:15378"/>
        <dbReference type="ChEBI" id="CHEBI:29999"/>
        <dbReference type="ChEBI" id="CHEBI:30616"/>
        <dbReference type="ChEBI" id="CHEBI:83421"/>
        <dbReference type="ChEBI" id="CHEBI:456216"/>
        <dbReference type="EC" id="2.7.11.1"/>
    </reaction>
</comment>
<dbReference type="PROSITE" id="PS50113">
    <property type="entry name" value="PAC"/>
    <property type="match status" value="2"/>
</dbReference>
<evidence type="ECO:0000256" key="10">
    <source>
        <dbReference type="ARBA" id="ARBA00022840"/>
    </source>
</evidence>
<dbReference type="NCBIfam" id="TIGR00229">
    <property type="entry name" value="sensory_box"/>
    <property type="match status" value="2"/>
</dbReference>
<dbReference type="PROSITE" id="PS00108">
    <property type="entry name" value="PROTEIN_KINASE_ST"/>
    <property type="match status" value="1"/>
</dbReference>
<dbReference type="CDD" id="cd05574">
    <property type="entry name" value="STKc_phototropin_like"/>
    <property type="match status" value="1"/>
</dbReference>
<dbReference type="AlphaFoldDB" id="A0A126WW73"/>
<keyword evidence="6" id="KW-0716">Sensory transduction</keyword>
<dbReference type="InterPro" id="IPR008271">
    <property type="entry name" value="Ser/Thr_kinase_AS"/>
</dbReference>
<evidence type="ECO:0000256" key="4">
    <source>
        <dbReference type="ARBA" id="ARBA00022527"/>
    </source>
</evidence>
<dbReference type="GO" id="GO:0009882">
    <property type="term" value="F:blue light photoreceptor activity"/>
    <property type="evidence" value="ECO:0007669"/>
    <property type="project" value="UniProtKB-ARBA"/>
</dbReference>
<dbReference type="EMBL" id="KU698779">
    <property type="protein sequence ID" value="AML76862.1"/>
    <property type="molecule type" value="mRNA"/>
</dbReference>
<comment type="similarity">
    <text evidence="2">Belongs to the protein kinase superfamily. AGC Ser/Thr protein kinase family.</text>
</comment>
<dbReference type="CDD" id="cd00130">
    <property type="entry name" value="PAS"/>
    <property type="match status" value="2"/>
</dbReference>
<keyword evidence="4" id="KW-0723">Serine/threonine-protein kinase</keyword>
<evidence type="ECO:0000256" key="8">
    <source>
        <dbReference type="ARBA" id="ARBA00022741"/>
    </source>
</evidence>
<dbReference type="PANTHER" id="PTHR45637">
    <property type="entry name" value="FLIPPASE KINASE 1-RELATED"/>
    <property type="match status" value="1"/>
</dbReference>
<dbReference type="PROSITE" id="PS51285">
    <property type="entry name" value="AGC_KINASE_CTER"/>
    <property type="match status" value="1"/>
</dbReference>
<evidence type="ECO:0000256" key="3">
    <source>
        <dbReference type="ARBA" id="ARBA00012513"/>
    </source>
</evidence>
<evidence type="ECO:0000259" key="16">
    <source>
        <dbReference type="PROSITE" id="PS51285"/>
    </source>
</evidence>
<evidence type="ECO:0000256" key="12">
    <source>
        <dbReference type="ARBA" id="ARBA00048679"/>
    </source>
</evidence>
<dbReference type="InterPro" id="IPR000719">
    <property type="entry name" value="Prot_kinase_dom"/>
</dbReference>